<dbReference type="EMBL" id="BAABRU010000010">
    <property type="protein sequence ID" value="GAA5529137.1"/>
    <property type="molecule type" value="Genomic_DNA"/>
</dbReference>
<evidence type="ECO:0000313" key="2">
    <source>
        <dbReference type="Proteomes" id="UP001428290"/>
    </source>
</evidence>
<name>A0ABP9X120_9CHLR</name>
<evidence type="ECO:0008006" key="3">
    <source>
        <dbReference type="Google" id="ProtNLM"/>
    </source>
</evidence>
<dbReference type="RefSeq" id="WP_345722749.1">
    <property type="nucleotide sequence ID" value="NZ_BAABRU010000010.1"/>
</dbReference>
<evidence type="ECO:0000313" key="1">
    <source>
        <dbReference type="EMBL" id="GAA5529137.1"/>
    </source>
</evidence>
<accession>A0ABP9X120</accession>
<proteinExistence type="predicted"/>
<comment type="caution">
    <text evidence="1">The sequence shown here is derived from an EMBL/GenBank/DDBJ whole genome shotgun (WGS) entry which is preliminary data.</text>
</comment>
<keyword evidence="2" id="KW-1185">Reference proteome</keyword>
<protein>
    <recommendedName>
        <fullName evidence="3">DUF1444 family protein</fullName>
    </recommendedName>
</protein>
<sequence>MSNWEKTFGKRDLPTPPAWVNFFNPQQWQDFRQIVERYLKNLGLPVRPENQGFVVLADHAGWTKDTRIGLSSLAQKCYAHPQSQWLAVITDHFEAMHKGFENEVLLQDEIQDFESIRDLLAIRLWALEPELREKLIYREDLQDVCSVLVFDLPTTIRSVSSDEAMAWGKTNEELFAVALENLRGRELRLTEHELDDGINVLAITGDDFLIGSQSLLLEQYPQCIGRFGSLVAVPNRHVVLCYPINEPIALEAWTSMLPVVEGMYRNGPGSISNQVFWYDNGAFTHLPHSQEQQAVRLSPPSTFLTTFQE</sequence>
<gene>
    <name evidence="1" type="ORF">Hgul01_02942</name>
</gene>
<organism evidence="1 2">
    <name type="scientific">Herpetosiphon gulosus</name>
    <dbReference type="NCBI Taxonomy" id="1973496"/>
    <lineage>
        <taxon>Bacteria</taxon>
        <taxon>Bacillati</taxon>
        <taxon>Chloroflexota</taxon>
        <taxon>Chloroflexia</taxon>
        <taxon>Herpetosiphonales</taxon>
        <taxon>Herpetosiphonaceae</taxon>
        <taxon>Herpetosiphon</taxon>
    </lineage>
</organism>
<dbReference type="Proteomes" id="UP001428290">
    <property type="component" value="Unassembled WGS sequence"/>
</dbReference>
<reference evidence="1 2" key="1">
    <citation type="submission" date="2024-02" db="EMBL/GenBank/DDBJ databases">
        <title>Herpetosiphon gulosus NBRC 112829.</title>
        <authorList>
            <person name="Ichikawa N."/>
            <person name="Katano-Makiyama Y."/>
            <person name="Hidaka K."/>
        </authorList>
    </citation>
    <scope>NUCLEOTIDE SEQUENCE [LARGE SCALE GENOMIC DNA]</scope>
    <source>
        <strain evidence="1 2">NBRC 112829</strain>
    </source>
</reference>